<sequence length="54" mass="6271">MRVAAVLPRLSLAILKKKWFLHARKSIYVRSALLIIDPLNLFGSYRTKRNAFRG</sequence>
<dbReference type="AlphaFoldDB" id="A0A1J1C2L9"/>
<proteinExistence type="predicted"/>
<accession>A0A1J1C2L9</accession>
<evidence type="ECO:0000313" key="1">
    <source>
        <dbReference type="EMBL" id="APF16806.1"/>
    </source>
</evidence>
<organism evidence="1 2">
    <name type="scientific">Caldithrix abyssi DSM 13497</name>
    <dbReference type="NCBI Taxonomy" id="880073"/>
    <lineage>
        <taxon>Bacteria</taxon>
        <taxon>Pseudomonadati</taxon>
        <taxon>Calditrichota</taxon>
        <taxon>Calditrichia</taxon>
        <taxon>Calditrichales</taxon>
        <taxon>Calditrichaceae</taxon>
        <taxon>Caldithrix</taxon>
    </lineage>
</organism>
<dbReference type="Proteomes" id="UP000183868">
    <property type="component" value="Chromosome"/>
</dbReference>
<evidence type="ECO:0000313" key="2">
    <source>
        <dbReference type="Proteomes" id="UP000183868"/>
    </source>
</evidence>
<dbReference type="KEGG" id="caby:Cabys_55"/>
<protein>
    <submittedName>
        <fullName evidence="1">Uncharacterized protein</fullName>
    </submittedName>
</protein>
<reference evidence="1 2" key="1">
    <citation type="submission" date="2016-11" db="EMBL/GenBank/DDBJ databases">
        <title>Genomic analysis of Caldithrix abyssi and proposal of a novel bacterial phylum Caldithrichaeota.</title>
        <authorList>
            <person name="Kublanov I."/>
            <person name="Sigalova O."/>
            <person name="Gavrilov S."/>
            <person name="Lebedinsky A."/>
            <person name="Ivanova N."/>
            <person name="Daum C."/>
            <person name="Reddy T."/>
            <person name="Klenk H.P."/>
            <person name="Goker M."/>
            <person name="Reva O."/>
            <person name="Miroshnichenko M."/>
            <person name="Kyprides N."/>
            <person name="Woyke T."/>
            <person name="Gelfand M."/>
        </authorList>
    </citation>
    <scope>NUCLEOTIDE SEQUENCE [LARGE SCALE GENOMIC DNA]</scope>
    <source>
        <strain evidence="1 2">LF13</strain>
    </source>
</reference>
<gene>
    <name evidence="1" type="ORF">Cabys_55</name>
</gene>
<name>A0A1J1C2L9_CALAY</name>
<dbReference type="EMBL" id="CP018099">
    <property type="protein sequence ID" value="APF16806.1"/>
    <property type="molecule type" value="Genomic_DNA"/>
</dbReference>